<organism evidence="2 3">
    <name type="scientific">Madurella fahalii</name>
    <dbReference type="NCBI Taxonomy" id="1157608"/>
    <lineage>
        <taxon>Eukaryota</taxon>
        <taxon>Fungi</taxon>
        <taxon>Dikarya</taxon>
        <taxon>Ascomycota</taxon>
        <taxon>Pezizomycotina</taxon>
        <taxon>Sordariomycetes</taxon>
        <taxon>Sordariomycetidae</taxon>
        <taxon>Sordariales</taxon>
        <taxon>Sordariales incertae sedis</taxon>
        <taxon>Madurella</taxon>
    </lineage>
</organism>
<comment type="caution">
    <text evidence="2">The sequence shown here is derived from an EMBL/GenBank/DDBJ whole genome shotgun (WGS) entry which is preliminary data.</text>
</comment>
<proteinExistence type="predicted"/>
<dbReference type="GeneID" id="98177885"/>
<accession>A0ABQ0GGR0</accession>
<feature type="region of interest" description="Disordered" evidence="1">
    <location>
        <begin position="285"/>
        <end position="309"/>
    </location>
</feature>
<reference evidence="2 3" key="1">
    <citation type="submission" date="2024-09" db="EMBL/GenBank/DDBJ databases">
        <title>Itraconazole resistance in Madurella fahalii resulting from another homologue of gene encoding cytochrome P450 14-alpha sterol demethylase (CYP51).</title>
        <authorList>
            <person name="Yoshioka I."/>
            <person name="Fahal A.H."/>
            <person name="Kaneko S."/>
            <person name="Yaguchi T."/>
        </authorList>
    </citation>
    <scope>NUCLEOTIDE SEQUENCE [LARGE SCALE GENOMIC DNA]</scope>
    <source>
        <strain evidence="2 3">IFM 68171</strain>
    </source>
</reference>
<evidence type="ECO:0000313" key="3">
    <source>
        <dbReference type="Proteomes" id="UP001628179"/>
    </source>
</evidence>
<dbReference type="RefSeq" id="XP_070918663.1">
    <property type="nucleotide sequence ID" value="XM_071062562.1"/>
</dbReference>
<dbReference type="Proteomes" id="UP001628179">
    <property type="component" value="Unassembled WGS sequence"/>
</dbReference>
<evidence type="ECO:0000313" key="2">
    <source>
        <dbReference type="EMBL" id="GAB1316932.1"/>
    </source>
</evidence>
<dbReference type="EMBL" id="BAAFSV010000004">
    <property type="protein sequence ID" value="GAB1316932.1"/>
    <property type="molecule type" value="Genomic_DNA"/>
</dbReference>
<sequence>MSSPIAIPIRRYPITTSDSDTFAPYAEWEQSSRKTQPIACPGRPLAHVDSGYGTGNNTSFVSPSDKVKGLLPEDDEAQNSIRSVPLPGREELQIFRTEIDHICNVRFQEIALQMQYQLSKSLQKGASFFQKSKAKSRRQMTMSMRLMMVGRTIDTATPSIVIFLPGEGTSRLVSALEQPALRQLYSPDDGITPSFEVVVVSQAPRKRFCQDVHVTWDTNWSGQRELPTYCGVQICLQTQDGNSALATLGGVVKLTYGTGVFKLVGMTAGHMLEDLLDHATDGSEYMNPTSTYGGNNRDPTPDNQTGESVYPRTVGTVLYPRLDDALPPENLDELIPTCDWALFEINPTLKIRPNLLHQMGATTAHSHRPVNSGVMTSRTMTTAPPASFPTLEPIEVALLGGSSHFGGTMLGVLSHVPGAIMLSPDKGFVDAYLLALDEGQELQDGDSGSWVVNPISMEVYGHVVATDMTGDAYVIPLHRSFEEMREVLGLESVDLPRTADLLDAALRASAVRDFGSYNSGRGTMMMVEELSRERRASEVFLLCDGWRLRDLKRASVYDDGDSGYGSMGSPLGRTPFDPAVADDERAIETVR</sequence>
<gene>
    <name evidence="2" type="ORF">MFIFM68171_07142</name>
</gene>
<feature type="compositionally biased region" description="Polar residues" evidence="1">
    <location>
        <begin position="286"/>
        <end position="307"/>
    </location>
</feature>
<protein>
    <submittedName>
        <fullName evidence="2">Uncharacterized protein</fullName>
    </submittedName>
</protein>
<keyword evidence="3" id="KW-1185">Reference proteome</keyword>
<name>A0ABQ0GGR0_9PEZI</name>
<evidence type="ECO:0000256" key="1">
    <source>
        <dbReference type="SAM" id="MobiDB-lite"/>
    </source>
</evidence>